<protein>
    <submittedName>
        <fullName evidence="1">Uncharacterized protein</fullName>
    </submittedName>
</protein>
<accession>A0ABP7T7G2</accession>
<gene>
    <name evidence="1" type="ORF">GCM10022409_02360</name>
</gene>
<comment type="caution">
    <text evidence="1">The sequence shown here is derived from an EMBL/GenBank/DDBJ whole genome shotgun (WGS) entry which is preliminary data.</text>
</comment>
<name>A0ABP7T7G2_9BACT</name>
<dbReference type="RefSeq" id="WP_345049306.1">
    <property type="nucleotide sequence ID" value="NZ_BAABDK010000001.1"/>
</dbReference>
<dbReference type="EMBL" id="BAABDK010000001">
    <property type="protein sequence ID" value="GAA4022183.1"/>
    <property type="molecule type" value="Genomic_DNA"/>
</dbReference>
<evidence type="ECO:0000313" key="2">
    <source>
        <dbReference type="Proteomes" id="UP001501469"/>
    </source>
</evidence>
<reference evidence="2" key="1">
    <citation type="journal article" date="2019" name="Int. J. Syst. Evol. Microbiol.">
        <title>The Global Catalogue of Microorganisms (GCM) 10K type strain sequencing project: providing services to taxonomists for standard genome sequencing and annotation.</title>
        <authorList>
            <consortium name="The Broad Institute Genomics Platform"/>
            <consortium name="The Broad Institute Genome Sequencing Center for Infectious Disease"/>
            <person name="Wu L."/>
            <person name="Ma J."/>
        </authorList>
    </citation>
    <scope>NUCLEOTIDE SEQUENCE [LARGE SCALE GENOMIC DNA]</scope>
    <source>
        <strain evidence="2">JCM 17225</strain>
    </source>
</reference>
<sequence>MDFSEGLLRKLIQGEIVGNFSPFSTGKGRKVEAYIAALVDQLKKMEGSLVDVDFTSYGNGFASYGEVKISKLDKSDTVFVNTGRLGQGVREDHTDGLVLYISTLAPYWFYGGSSWLASGQNGQWKSGPAGFLRPSSMVKLDQGLWHGEVERIEAIMQSFRYTLLGPELLEQPAPNGLTIPTILADSPYQVFDCFFYWED</sequence>
<evidence type="ECO:0000313" key="1">
    <source>
        <dbReference type="EMBL" id="GAA4022183.1"/>
    </source>
</evidence>
<proteinExistence type="predicted"/>
<keyword evidence="2" id="KW-1185">Reference proteome</keyword>
<dbReference type="Proteomes" id="UP001501469">
    <property type="component" value="Unassembled WGS sequence"/>
</dbReference>
<organism evidence="1 2">
    <name type="scientific">Hymenobacter glaciei</name>
    <dbReference type="NCBI Taxonomy" id="877209"/>
    <lineage>
        <taxon>Bacteria</taxon>
        <taxon>Pseudomonadati</taxon>
        <taxon>Bacteroidota</taxon>
        <taxon>Cytophagia</taxon>
        <taxon>Cytophagales</taxon>
        <taxon>Hymenobacteraceae</taxon>
        <taxon>Hymenobacter</taxon>
    </lineage>
</organism>